<dbReference type="InterPro" id="IPR035093">
    <property type="entry name" value="RelE/ParE_toxin_dom_sf"/>
</dbReference>
<organism evidence="2 3">
    <name type="scientific">Brevifollis gellanilyticus</name>
    <dbReference type="NCBI Taxonomy" id="748831"/>
    <lineage>
        <taxon>Bacteria</taxon>
        <taxon>Pseudomonadati</taxon>
        <taxon>Verrucomicrobiota</taxon>
        <taxon>Verrucomicrobiia</taxon>
        <taxon>Verrucomicrobiales</taxon>
        <taxon>Verrucomicrobiaceae</taxon>
    </lineage>
</organism>
<dbReference type="Proteomes" id="UP000321577">
    <property type="component" value="Unassembled WGS sequence"/>
</dbReference>
<evidence type="ECO:0000256" key="1">
    <source>
        <dbReference type="ARBA" id="ARBA00022649"/>
    </source>
</evidence>
<keyword evidence="1" id="KW-1277">Toxin-antitoxin system</keyword>
<evidence type="ECO:0000313" key="3">
    <source>
        <dbReference type="Proteomes" id="UP000321577"/>
    </source>
</evidence>
<proteinExistence type="predicted"/>
<reference evidence="2 3" key="1">
    <citation type="submission" date="2019-07" db="EMBL/GenBank/DDBJ databases">
        <title>Whole genome shotgun sequence of Brevifollis gellanilyticus NBRC 108608.</title>
        <authorList>
            <person name="Hosoyama A."/>
            <person name="Uohara A."/>
            <person name="Ohji S."/>
            <person name="Ichikawa N."/>
        </authorList>
    </citation>
    <scope>NUCLEOTIDE SEQUENCE [LARGE SCALE GENOMIC DNA]</scope>
    <source>
        <strain evidence="2 3">NBRC 108608</strain>
    </source>
</reference>
<keyword evidence="3" id="KW-1185">Reference proteome</keyword>
<dbReference type="InterPro" id="IPR007712">
    <property type="entry name" value="RelE/ParE_toxin"/>
</dbReference>
<accession>A0A512MGS6</accession>
<dbReference type="AlphaFoldDB" id="A0A512MGS6"/>
<gene>
    <name evidence="2" type="ORF">BGE01nite_48420</name>
</gene>
<sequence length="103" mass="11961">MPFEIVWTRGAEADLLFLYEQINDHDLALQALSDPLDRVLELMKAFPDLGPRVKGTERVRKLLAGPRRRYGLFYVQEGPRIFIHALLDMRQDSELIARRLKGL</sequence>
<dbReference type="EMBL" id="BKAG01000052">
    <property type="protein sequence ID" value="GEP45551.1"/>
    <property type="molecule type" value="Genomic_DNA"/>
</dbReference>
<dbReference type="Gene3D" id="3.30.2310.20">
    <property type="entry name" value="RelE-like"/>
    <property type="match status" value="1"/>
</dbReference>
<evidence type="ECO:0000313" key="2">
    <source>
        <dbReference type="EMBL" id="GEP45551.1"/>
    </source>
</evidence>
<protein>
    <recommendedName>
        <fullName evidence="4">Plasmid stabilization protein</fullName>
    </recommendedName>
</protein>
<comment type="caution">
    <text evidence="2">The sequence shown here is derived from an EMBL/GenBank/DDBJ whole genome shotgun (WGS) entry which is preliminary data.</text>
</comment>
<dbReference type="RefSeq" id="WP_170267018.1">
    <property type="nucleotide sequence ID" value="NZ_BKAG01000052.1"/>
</dbReference>
<evidence type="ECO:0008006" key="4">
    <source>
        <dbReference type="Google" id="ProtNLM"/>
    </source>
</evidence>
<name>A0A512MGS6_9BACT</name>
<dbReference type="Pfam" id="PF05016">
    <property type="entry name" value="ParE_toxin"/>
    <property type="match status" value="1"/>
</dbReference>